<dbReference type="CDD" id="cd09917">
    <property type="entry name" value="F-box_SF"/>
    <property type="match status" value="1"/>
</dbReference>
<evidence type="ECO:0000313" key="3">
    <source>
        <dbReference type="Proteomes" id="UP000813461"/>
    </source>
</evidence>
<sequence>MRRQATCNLLSTLSYPPWTKDVERVVYMTRDGEKRTPFYDYVRPSGVRTTGPRHSATAWNFQHLPEEIQLHILTLCSASTLFRLMHVSSKLRIEASKLFWAKENAYFLVESQWLLNEAYPGDSFWDMAFPARVQNVEVEYSPETSNKICLRQDEGGVEIQRDLITTFWATLKRRFPSVTRVILNQNEENTRPMYKHEPFPPALQLLVRACPTEIKVSVLFLEKKKQEVLDGAETIDWRTATWQRSQFWQTSSGEWDKRKPDDCRQTILMPPKQFRGPVGQFGELQYQCYKRIPLQRYGLWPLMVEALDRHYFDEGRNEAFSCLLPSCTAYFRIAGDWPLHAAKVHYQEWQSLLEILPGTNVGVYIRERSQALDKKTREVQAQFKEIRDTWFRDNEPTQREIQHSWIEQLNSDPAWETKGTGTNSSPWEDFMKELYSNH</sequence>
<evidence type="ECO:0000259" key="1">
    <source>
        <dbReference type="PROSITE" id="PS50181"/>
    </source>
</evidence>
<reference evidence="2" key="1">
    <citation type="journal article" date="2021" name="Nat. Commun.">
        <title>Genetic determinants of endophytism in the Arabidopsis root mycobiome.</title>
        <authorList>
            <person name="Mesny F."/>
            <person name="Miyauchi S."/>
            <person name="Thiergart T."/>
            <person name="Pickel B."/>
            <person name="Atanasova L."/>
            <person name="Karlsson M."/>
            <person name="Huettel B."/>
            <person name="Barry K.W."/>
            <person name="Haridas S."/>
            <person name="Chen C."/>
            <person name="Bauer D."/>
            <person name="Andreopoulos W."/>
            <person name="Pangilinan J."/>
            <person name="LaButti K."/>
            <person name="Riley R."/>
            <person name="Lipzen A."/>
            <person name="Clum A."/>
            <person name="Drula E."/>
            <person name="Henrissat B."/>
            <person name="Kohler A."/>
            <person name="Grigoriev I.V."/>
            <person name="Martin F.M."/>
            <person name="Hacquard S."/>
        </authorList>
    </citation>
    <scope>NUCLEOTIDE SEQUENCE</scope>
    <source>
        <strain evidence="2">MPI-SDFR-AT-0120</strain>
    </source>
</reference>
<dbReference type="InterPro" id="IPR001810">
    <property type="entry name" value="F-box_dom"/>
</dbReference>
<dbReference type="Pfam" id="PF00646">
    <property type="entry name" value="F-box"/>
    <property type="match status" value="1"/>
</dbReference>
<dbReference type="OrthoDB" id="5397557at2759"/>
<dbReference type="EMBL" id="JAGMVJ010000018">
    <property type="protein sequence ID" value="KAH7077331.1"/>
    <property type="molecule type" value="Genomic_DNA"/>
</dbReference>
<evidence type="ECO:0000313" key="2">
    <source>
        <dbReference type="EMBL" id="KAH7077331.1"/>
    </source>
</evidence>
<proteinExistence type="predicted"/>
<dbReference type="InterPro" id="IPR036047">
    <property type="entry name" value="F-box-like_dom_sf"/>
</dbReference>
<accession>A0A8K0QYS6</accession>
<keyword evidence="3" id="KW-1185">Reference proteome</keyword>
<organism evidence="2 3">
    <name type="scientific">Paraphoma chrysanthemicola</name>
    <dbReference type="NCBI Taxonomy" id="798071"/>
    <lineage>
        <taxon>Eukaryota</taxon>
        <taxon>Fungi</taxon>
        <taxon>Dikarya</taxon>
        <taxon>Ascomycota</taxon>
        <taxon>Pezizomycotina</taxon>
        <taxon>Dothideomycetes</taxon>
        <taxon>Pleosporomycetidae</taxon>
        <taxon>Pleosporales</taxon>
        <taxon>Pleosporineae</taxon>
        <taxon>Phaeosphaeriaceae</taxon>
        <taxon>Paraphoma</taxon>
    </lineage>
</organism>
<dbReference type="SUPFAM" id="SSF81383">
    <property type="entry name" value="F-box domain"/>
    <property type="match status" value="1"/>
</dbReference>
<feature type="domain" description="F-box" evidence="1">
    <location>
        <begin position="58"/>
        <end position="103"/>
    </location>
</feature>
<comment type="caution">
    <text evidence="2">The sequence shown here is derived from an EMBL/GenBank/DDBJ whole genome shotgun (WGS) entry which is preliminary data.</text>
</comment>
<dbReference type="AlphaFoldDB" id="A0A8K0QYS6"/>
<name>A0A8K0QYS6_9PLEO</name>
<dbReference type="Proteomes" id="UP000813461">
    <property type="component" value="Unassembled WGS sequence"/>
</dbReference>
<gene>
    <name evidence="2" type="ORF">FB567DRAFT_535043</name>
</gene>
<dbReference type="PROSITE" id="PS50181">
    <property type="entry name" value="FBOX"/>
    <property type="match status" value="1"/>
</dbReference>
<protein>
    <recommendedName>
        <fullName evidence="1">F-box domain-containing protein</fullName>
    </recommendedName>
</protein>